<keyword evidence="7 21" id="KW-0808">Transferase</keyword>
<evidence type="ECO:0000256" key="15">
    <source>
        <dbReference type="ARBA" id="ARBA00051245"/>
    </source>
</evidence>
<name>A0ABS9L0E8_9BACT</name>
<evidence type="ECO:0000259" key="20">
    <source>
        <dbReference type="Pfam" id="PF13807"/>
    </source>
</evidence>
<keyword evidence="10" id="KW-0418">Kinase</keyword>
<evidence type="ECO:0000256" key="8">
    <source>
        <dbReference type="ARBA" id="ARBA00022692"/>
    </source>
</evidence>
<gene>
    <name evidence="21" type="ORF">LZZ85_27460</name>
</gene>
<keyword evidence="5" id="KW-1003">Cell membrane</keyword>
<dbReference type="InterPro" id="IPR005702">
    <property type="entry name" value="Wzc-like_C"/>
</dbReference>
<dbReference type="Pfam" id="PF02706">
    <property type="entry name" value="Wzz"/>
    <property type="match status" value="1"/>
</dbReference>
<dbReference type="Gene3D" id="3.40.50.300">
    <property type="entry name" value="P-loop containing nucleotide triphosphate hydrolases"/>
    <property type="match status" value="1"/>
</dbReference>
<evidence type="ECO:0000313" key="22">
    <source>
        <dbReference type="Proteomes" id="UP001165367"/>
    </source>
</evidence>
<evidence type="ECO:0000256" key="10">
    <source>
        <dbReference type="ARBA" id="ARBA00022777"/>
    </source>
</evidence>
<dbReference type="GO" id="GO:0004715">
    <property type="term" value="F:non-membrane spanning protein tyrosine kinase activity"/>
    <property type="evidence" value="ECO:0007669"/>
    <property type="project" value="UniProtKB-EC"/>
</dbReference>
<dbReference type="CDD" id="cd05387">
    <property type="entry name" value="BY-kinase"/>
    <property type="match status" value="1"/>
</dbReference>
<keyword evidence="9" id="KW-0547">Nucleotide-binding</keyword>
<evidence type="ECO:0000256" key="6">
    <source>
        <dbReference type="ARBA" id="ARBA00022519"/>
    </source>
</evidence>
<dbReference type="SUPFAM" id="SSF52540">
    <property type="entry name" value="P-loop containing nucleoside triphosphate hydrolases"/>
    <property type="match status" value="1"/>
</dbReference>
<feature type="transmembrane region" description="Helical" evidence="17">
    <location>
        <begin position="499"/>
        <end position="518"/>
    </location>
</feature>
<keyword evidence="16" id="KW-0175">Coiled coil</keyword>
<feature type="domain" description="AAA" evidence="19">
    <location>
        <begin position="585"/>
        <end position="715"/>
    </location>
</feature>
<dbReference type="EMBL" id="JAKLTR010000032">
    <property type="protein sequence ID" value="MCG2618072.1"/>
    <property type="molecule type" value="Genomic_DNA"/>
</dbReference>
<keyword evidence="6" id="KW-0997">Cell inner membrane</keyword>
<keyword evidence="22" id="KW-1185">Reference proteome</keyword>
<comment type="subcellular location">
    <subcellularLocation>
        <location evidence="1">Cell inner membrane</location>
        <topology evidence="1">Multi-pass membrane protein</topology>
    </subcellularLocation>
</comment>
<organism evidence="21 22">
    <name type="scientific">Terrimonas ginsenosidimutans</name>
    <dbReference type="NCBI Taxonomy" id="2908004"/>
    <lineage>
        <taxon>Bacteria</taxon>
        <taxon>Pseudomonadati</taxon>
        <taxon>Bacteroidota</taxon>
        <taxon>Chitinophagia</taxon>
        <taxon>Chitinophagales</taxon>
        <taxon>Chitinophagaceae</taxon>
        <taxon>Terrimonas</taxon>
    </lineage>
</organism>
<evidence type="ECO:0000256" key="1">
    <source>
        <dbReference type="ARBA" id="ARBA00004429"/>
    </source>
</evidence>
<dbReference type="InterPro" id="IPR003856">
    <property type="entry name" value="LPS_length_determ_N"/>
</dbReference>
<evidence type="ECO:0000256" key="17">
    <source>
        <dbReference type="SAM" id="Phobius"/>
    </source>
</evidence>
<comment type="similarity">
    <text evidence="2">Belongs to the CpsD/CapB family.</text>
</comment>
<feature type="coiled-coil region" evidence="16">
    <location>
        <begin position="363"/>
        <end position="459"/>
    </location>
</feature>
<evidence type="ECO:0000256" key="14">
    <source>
        <dbReference type="ARBA" id="ARBA00023137"/>
    </source>
</evidence>
<comment type="catalytic activity">
    <reaction evidence="15">
        <text>L-tyrosyl-[protein] + ATP = O-phospho-L-tyrosyl-[protein] + ADP + H(+)</text>
        <dbReference type="Rhea" id="RHEA:10596"/>
        <dbReference type="Rhea" id="RHEA-COMP:10136"/>
        <dbReference type="Rhea" id="RHEA-COMP:20101"/>
        <dbReference type="ChEBI" id="CHEBI:15378"/>
        <dbReference type="ChEBI" id="CHEBI:30616"/>
        <dbReference type="ChEBI" id="CHEBI:46858"/>
        <dbReference type="ChEBI" id="CHEBI:61978"/>
        <dbReference type="ChEBI" id="CHEBI:456216"/>
        <dbReference type="EC" id="2.7.10.2"/>
    </reaction>
</comment>
<evidence type="ECO:0000256" key="3">
    <source>
        <dbReference type="ARBA" id="ARBA00008883"/>
    </source>
</evidence>
<keyword evidence="14" id="KW-0829">Tyrosine-protein kinase</keyword>
<dbReference type="PANTHER" id="PTHR32309">
    <property type="entry name" value="TYROSINE-PROTEIN KINASE"/>
    <property type="match status" value="1"/>
</dbReference>
<feature type="domain" description="Polysaccharide chain length determinant N-terminal" evidence="18">
    <location>
        <begin position="16"/>
        <end position="107"/>
    </location>
</feature>
<dbReference type="EC" id="2.7.10.2" evidence="4"/>
<evidence type="ECO:0000259" key="18">
    <source>
        <dbReference type="Pfam" id="PF02706"/>
    </source>
</evidence>
<evidence type="ECO:0000256" key="9">
    <source>
        <dbReference type="ARBA" id="ARBA00022741"/>
    </source>
</evidence>
<evidence type="ECO:0000256" key="5">
    <source>
        <dbReference type="ARBA" id="ARBA00022475"/>
    </source>
</evidence>
<dbReference type="InterPro" id="IPR050445">
    <property type="entry name" value="Bact_polysacc_biosynth/exp"/>
</dbReference>
<keyword evidence="12 17" id="KW-1133">Transmembrane helix</keyword>
<reference evidence="21" key="1">
    <citation type="submission" date="2022-01" db="EMBL/GenBank/DDBJ databases">
        <authorList>
            <person name="Jo J.-H."/>
            <person name="Im W.-T."/>
        </authorList>
    </citation>
    <scope>NUCLEOTIDE SEQUENCE</scope>
    <source>
        <strain evidence="21">NA20</strain>
    </source>
</reference>
<dbReference type="InterPro" id="IPR032807">
    <property type="entry name" value="GNVR"/>
</dbReference>
<evidence type="ECO:0000256" key="7">
    <source>
        <dbReference type="ARBA" id="ARBA00022679"/>
    </source>
</evidence>
<evidence type="ECO:0000256" key="13">
    <source>
        <dbReference type="ARBA" id="ARBA00023136"/>
    </source>
</evidence>
<feature type="transmembrane region" description="Helical" evidence="17">
    <location>
        <begin position="31"/>
        <end position="49"/>
    </location>
</feature>
<protein>
    <recommendedName>
        <fullName evidence="4">non-specific protein-tyrosine kinase</fullName>
        <ecNumber evidence="4">2.7.10.2</ecNumber>
    </recommendedName>
</protein>
<keyword evidence="11" id="KW-0067">ATP-binding</keyword>
<feature type="domain" description="Tyrosine-protein kinase G-rich" evidence="20">
    <location>
        <begin position="442"/>
        <end position="520"/>
    </location>
</feature>
<evidence type="ECO:0000256" key="11">
    <source>
        <dbReference type="ARBA" id="ARBA00022840"/>
    </source>
</evidence>
<evidence type="ECO:0000256" key="4">
    <source>
        <dbReference type="ARBA" id="ARBA00011903"/>
    </source>
</evidence>
<evidence type="ECO:0000313" key="21">
    <source>
        <dbReference type="EMBL" id="MCG2618072.1"/>
    </source>
</evidence>
<dbReference type="Proteomes" id="UP001165367">
    <property type="component" value="Unassembled WGS sequence"/>
</dbReference>
<evidence type="ECO:0000256" key="16">
    <source>
        <dbReference type="SAM" id="Coils"/>
    </source>
</evidence>
<dbReference type="Pfam" id="PF13807">
    <property type="entry name" value="GNVR"/>
    <property type="match status" value="1"/>
</dbReference>
<sequence length="787" mass="88529">MKDQDIYSEDVHLAEEDFDIKRWIFRVSRSWYWFAGSLFICFLGAWLYLRYTNPIYRAVASVMIKDEKKGGDVDNSLLKELGVSANKLVENEIEVLKSYDLMEEVVKREKLNIFFFAEGRIRDIPLFDHEVPFQLDILNQDSIVNYAEWAVMIVAGGIDISSGTKKLTAVKYGETYTLDGFRFKVFPKDISQNSGKIQQAFNGAYFIKIIPVVAATSSYSGKLVIGAVSKQSSVVNLTIDDLHKSRAKVVLEGLIDIYNRQGLDDKNKVTANTIDFLSERLRAVAVDLQGVEGDVERFKSKNQITDISSDAQQFMEMTKDIDMQRAESQTRLNIVSALETDLLVNQENAGLVPSTLGIQEVSLASLVERHNSLVLEKERVEKNKEIGPQNPLLIDLQQQVQETRKKLLANVRNLKQAYQITLNDIARKDEQLRGRLRNIPQLEQKLVEIKRNHNVEEQLYAFLLQKREEAAVTLASNIPDSRTIVRAREVGQVAPTSKVIWIVAILIGLFTPLIVMLIRDFFNNKVGDASEVGRKTRVPLLGVISHISRIKSAFIITAKSRSVVAEQIRTLRTAIGFTGKGKDVKRILVSSSQPGDGKSFISINLAASYALLGKKTVIVELDLRKPHVGKYLGIVSKQGISAVLAGKEKLESVLVDIPEFGGNLSLLPAGYLPPNPAELISTVQMEMLFKSLSELFDYIIIDTPPFGLVTDAVLLQQYADITLAVVRQAHTNKEVYAELNQRSRQKPEHPLYTVLNGVGWKRRYQQGYGYGKYGHYGYGKGYFEEEK</sequence>
<evidence type="ECO:0000256" key="12">
    <source>
        <dbReference type="ARBA" id="ARBA00022989"/>
    </source>
</evidence>
<evidence type="ECO:0000259" key="19">
    <source>
        <dbReference type="Pfam" id="PF13614"/>
    </source>
</evidence>
<dbReference type="Pfam" id="PF13614">
    <property type="entry name" value="AAA_31"/>
    <property type="match status" value="1"/>
</dbReference>
<dbReference type="PANTHER" id="PTHR32309:SF13">
    <property type="entry name" value="FERRIC ENTEROBACTIN TRANSPORT PROTEIN FEPE"/>
    <property type="match status" value="1"/>
</dbReference>
<comment type="similarity">
    <text evidence="3">Belongs to the etk/wzc family.</text>
</comment>
<comment type="caution">
    <text evidence="21">The sequence shown here is derived from an EMBL/GenBank/DDBJ whole genome shotgun (WGS) entry which is preliminary data.</text>
</comment>
<keyword evidence="8 17" id="KW-0812">Transmembrane</keyword>
<dbReference type="RefSeq" id="WP_237877183.1">
    <property type="nucleotide sequence ID" value="NZ_JAKLTR010000032.1"/>
</dbReference>
<accession>A0ABS9L0E8</accession>
<proteinExistence type="inferred from homology"/>
<dbReference type="InterPro" id="IPR027417">
    <property type="entry name" value="P-loop_NTPase"/>
</dbReference>
<keyword evidence="13 17" id="KW-0472">Membrane</keyword>
<dbReference type="InterPro" id="IPR025669">
    <property type="entry name" value="AAA_dom"/>
</dbReference>
<dbReference type="NCBIfam" id="TIGR01007">
    <property type="entry name" value="eps_fam"/>
    <property type="match status" value="1"/>
</dbReference>
<evidence type="ECO:0000256" key="2">
    <source>
        <dbReference type="ARBA" id="ARBA00007316"/>
    </source>
</evidence>